<dbReference type="RefSeq" id="WP_346185097.1">
    <property type="nucleotide sequence ID" value="NZ_BAABCE010000016.1"/>
</dbReference>
<dbReference type="Pfam" id="PF13302">
    <property type="entry name" value="Acetyltransf_3"/>
    <property type="match status" value="1"/>
</dbReference>
<gene>
    <name evidence="2" type="ORF">GCM10022295_69890</name>
</gene>
<dbReference type="Proteomes" id="UP001500707">
    <property type="component" value="Unassembled WGS sequence"/>
</dbReference>
<feature type="domain" description="N-acetyltransferase" evidence="1">
    <location>
        <begin position="15"/>
        <end position="177"/>
    </location>
</feature>
<evidence type="ECO:0000313" key="3">
    <source>
        <dbReference type="Proteomes" id="UP001500707"/>
    </source>
</evidence>
<dbReference type="PROSITE" id="PS51186">
    <property type="entry name" value="GNAT"/>
    <property type="match status" value="1"/>
</dbReference>
<dbReference type="Gene3D" id="3.40.630.30">
    <property type="match status" value="1"/>
</dbReference>
<reference evidence="3" key="1">
    <citation type="journal article" date="2019" name="Int. J. Syst. Evol. Microbiol.">
        <title>The Global Catalogue of Microorganisms (GCM) 10K type strain sequencing project: providing services to taxonomists for standard genome sequencing and annotation.</title>
        <authorList>
            <consortium name="The Broad Institute Genomics Platform"/>
            <consortium name="The Broad Institute Genome Sequencing Center for Infectious Disease"/>
            <person name="Wu L."/>
            <person name="Ma J."/>
        </authorList>
    </citation>
    <scope>NUCLEOTIDE SEQUENCE [LARGE SCALE GENOMIC DNA]</scope>
    <source>
        <strain evidence="3">JCM 17656</strain>
    </source>
</reference>
<keyword evidence="3" id="KW-1185">Reference proteome</keyword>
<dbReference type="PANTHER" id="PTHR43610:SF1">
    <property type="entry name" value="N-ACETYLTRANSFERASE DOMAIN-CONTAINING PROTEIN"/>
    <property type="match status" value="1"/>
</dbReference>
<proteinExistence type="predicted"/>
<dbReference type="InterPro" id="IPR000182">
    <property type="entry name" value="GNAT_dom"/>
</dbReference>
<protein>
    <submittedName>
        <fullName evidence="2">GNAT family protein</fullName>
    </submittedName>
</protein>
<dbReference type="SUPFAM" id="SSF55729">
    <property type="entry name" value="Acyl-CoA N-acyltransferases (Nat)"/>
    <property type="match status" value="1"/>
</dbReference>
<dbReference type="PANTHER" id="PTHR43610">
    <property type="entry name" value="BLL6696 PROTEIN"/>
    <property type="match status" value="1"/>
</dbReference>
<evidence type="ECO:0000259" key="1">
    <source>
        <dbReference type="PROSITE" id="PS51186"/>
    </source>
</evidence>
<evidence type="ECO:0000313" key="2">
    <source>
        <dbReference type="EMBL" id="GAA3578469.1"/>
    </source>
</evidence>
<organism evidence="2 3">
    <name type="scientific">Streptomyces osmaniensis</name>
    <dbReference type="NCBI Taxonomy" id="593134"/>
    <lineage>
        <taxon>Bacteria</taxon>
        <taxon>Bacillati</taxon>
        <taxon>Actinomycetota</taxon>
        <taxon>Actinomycetes</taxon>
        <taxon>Kitasatosporales</taxon>
        <taxon>Streptomycetaceae</taxon>
        <taxon>Streptomyces</taxon>
    </lineage>
</organism>
<name>A0ABP6YCP7_9ACTN</name>
<dbReference type="EMBL" id="BAABCE010000016">
    <property type="protein sequence ID" value="GAA3578469.1"/>
    <property type="molecule type" value="Genomic_DNA"/>
</dbReference>
<comment type="caution">
    <text evidence="2">The sequence shown here is derived from an EMBL/GenBank/DDBJ whole genome shotgun (WGS) entry which is preliminary data.</text>
</comment>
<accession>A0ABP6YCP7</accession>
<dbReference type="InterPro" id="IPR016181">
    <property type="entry name" value="Acyl_CoA_acyltransferase"/>
</dbReference>
<sequence>MSDFSVKPVLTGDRTVLRPFTEDDAAVMAEIIEDPEVVRFTGDPSEEFPLERLRSWYGSRSAQNDRLDLAVTDRATGELVGEVVLYEWDATARSCTFRTLVGPRGRGRGMGTEATRLIVGHGFGQLGLHRIQLEAYGHNPRALRVYEKVGFVVEGVRREADFRDGQWRDWVMMAVLDHEWAAHHGRPDVGALSSRAR</sequence>